<dbReference type="GO" id="GO:0009384">
    <property type="term" value="F:N-acylmannosamine kinase activity"/>
    <property type="evidence" value="ECO:0007669"/>
    <property type="project" value="TreeGrafter"/>
</dbReference>
<evidence type="ECO:0000313" key="2">
    <source>
        <dbReference type="Proteomes" id="UP000249555"/>
    </source>
</evidence>
<dbReference type="Gene3D" id="3.30.420.40">
    <property type="match status" value="2"/>
</dbReference>
<dbReference type="Pfam" id="PF00480">
    <property type="entry name" value="ROK"/>
    <property type="match status" value="1"/>
</dbReference>
<comment type="caution">
    <text evidence="1">The sequence shown here is derived from an EMBL/GenBank/DDBJ whole genome shotgun (WGS) entry which is preliminary data.</text>
</comment>
<gene>
    <name evidence="1" type="ORF">DI640_00995</name>
</gene>
<dbReference type="SUPFAM" id="SSF53067">
    <property type="entry name" value="Actin-like ATPase domain"/>
    <property type="match status" value="1"/>
</dbReference>
<sequence>MPRVTEQTPPRLSGTNLERAADHNQRVTLHAIRLGKSLTRVDLARITGLTGPAIANITRRLLQEGMIEEAGQRRGGRGQPPTKLVVRRDACYSIGVNIDRDHITIVLVDFSAEILARKSIEIDFALPDDVRDLFRGSVRALLKSAKVDPAKLVGIGVARPDDLGRVALPGRPAAYAAWDGIDMATLFEKPLSLPVFVENDAAAAATGEMQLGLGQNYSSFFYILVSSGLGGGFVADGAYVRGAHGRSGELGFMTTGSAAGKAAAGGRETVQTLVSLSGLAAHLSGSAFAIGDVLHQAEWSPAVERCLDEWVERAARTLCTPLDAINCLINPAVILIGGRLPSRLVEKVADRVNAMIRDATDAPQIAPVRRAALSEDAPAVGAAILPFSHFLLPKAGALWKDSTPAD</sequence>
<protein>
    <submittedName>
        <fullName evidence="1">Sugar kinase</fullName>
    </submittedName>
</protein>
<keyword evidence="1" id="KW-0808">Transferase</keyword>
<name>A0A2W4Z424_9SPHN</name>
<dbReference type="PANTHER" id="PTHR18964">
    <property type="entry name" value="ROK (REPRESSOR, ORF, KINASE) FAMILY"/>
    <property type="match status" value="1"/>
</dbReference>
<accession>A0A2W4Z424</accession>
<dbReference type="Proteomes" id="UP000249555">
    <property type="component" value="Unassembled WGS sequence"/>
</dbReference>
<dbReference type="InterPro" id="IPR036388">
    <property type="entry name" value="WH-like_DNA-bd_sf"/>
</dbReference>
<keyword evidence="1" id="KW-0418">Kinase</keyword>
<evidence type="ECO:0000313" key="1">
    <source>
        <dbReference type="EMBL" id="PZO77003.1"/>
    </source>
</evidence>
<organism evidence="1 2">
    <name type="scientific">Sphingomonas taxi</name>
    <dbReference type="NCBI Taxonomy" id="1549858"/>
    <lineage>
        <taxon>Bacteria</taxon>
        <taxon>Pseudomonadati</taxon>
        <taxon>Pseudomonadota</taxon>
        <taxon>Alphaproteobacteria</taxon>
        <taxon>Sphingomonadales</taxon>
        <taxon>Sphingomonadaceae</taxon>
        <taxon>Sphingomonas</taxon>
    </lineage>
</organism>
<reference evidence="1 2" key="1">
    <citation type="submission" date="2017-08" db="EMBL/GenBank/DDBJ databases">
        <title>Infants hospitalized years apart are colonized by the same room-sourced microbial strains.</title>
        <authorList>
            <person name="Brooks B."/>
            <person name="Olm M.R."/>
            <person name="Firek B.A."/>
            <person name="Baker R."/>
            <person name="Thomas B.C."/>
            <person name="Morowitz M.J."/>
            <person name="Banfield J.F."/>
        </authorList>
    </citation>
    <scope>NUCLEOTIDE SEQUENCE [LARGE SCALE GENOMIC DNA]</scope>
    <source>
        <strain evidence="1">S2_018_000_R3_119</strain>
    </source>
</reference>
<dbReference type="InterPro" id="IPR043129">
    <property type="entry name" value="ATPase_NBD"/>
</dbReference>
<dbReference type="GO" id="GO:0019262">
    <property type="term" value="P:N-acetylneuraminate catabolic process"/>
    <property type="evidence" value="ECO:0007669"/>
    <property type="project" value="TreeGrafter"/>
</dbReference>
<dbReference type="InterPro" id="IPR000600">
    <property type="entry name" value="ROK"/>
</dbReference>
<dbReference type="InterPro" id="IPR036390">
    <property type="entry name" value="WH_DNA-bd_sf"/>
</dbReference>
<dbReference type="EMBL" id="QFMX01000001">
    <property type="protein sequence ID" value="PZO77003.1"/>
    <property type="molecule type" value="Genomic_DNA"/>
</dbReference>
<dbReference type="SUPFAM" id="SSF46785">
    <property type="entry name" value="Winged helix' DNA-binding domain"/>
    <property type="match status" value="1"/>
</dbReference>
<proteinExistence type="predicted"/>
<dbReference type="AlphaFoldDB" id="A0A2W4Z424"/>
<dbReference type="Gene3D" id="1.10.10.10">
    <property type="entry name" value="Winged helix-like DNA-binding domain superfamily/Winged helix DNA-binding domain"/>
    <property type="match status" value="1"/>
</dbReference>
<dbReference type="PANTHER" id="PTHR18964:SF169">
    <property type="entry name" value="N-ACETYLMANNOSAMINE KINASE"/>
    <property type="match status" value="1"/>
</dbReference>